<reference evidence="1" key="1">
    <citation type="submission" date="2022-10" db="EMBL/GenBank/DDBJ databases">
        <title>WGS of marine actinomycetes from Thailand.</title>
        <authorList>
            <person name="Thawai C."/>
        </authorList>
    </citation>
    <scope>NUCLEOTIDE SEQUENCE</scope>
    <source>
        <strain evidence="1">SW21</strain>
    </source>
</reference>
<organism evidence="1 2">
    <name type="scientific">Gordonia aquimaris</name>
    <dbReference type="NCBI Taxonomy" id="2984863"/>
    <lineage>
        <taxon>Bacteria</taxon>
        <taxon>Bacillati</taxon>
        <taxon>Actinomycetota</taxon>
        <taxon>Actinomycetes</taxon>
        <taxon>Mycobacteriales</taxon>
        <taxon>Gordoniaceae</taxon>
        <taxon>Gordonia</taxon>
    </lineage>
</organism>
<dbReference type="Proteomes" id="UP001143347">
    <property type="component" value="Unassembled WGS sequence"/>
</dbReference>
<proteinExistence type="predicted"/>
<name>A0A9X3I709_9ACTN</name>
<accession>A0A9X3I709</accession>
<gene>
    <name evidence="1" type="ORF">OSB52_21210</name>
</gene>
<dbReference type="EMBL" id="JAPKFM010000029">
    <property type="protein sequence ID" value="MCX2966600.1"/>
    <property type="molecule type" value="Genomic_DNA"/>
</dbReference>
<evidence type="ECO:0000313" key="2">
    <source>
        <dbReference type="Proteomes" id="UP001143347"/>
    </source>
</evidence>
<keyword evidence="2" id="KW-1185">Reference proteome</keyword>
<comment type="caution">
    <text evidence="1">The sequence shown here is derived from an EMBL/GenBank/DDBJ whole genome shotgun (WGS) entry which is preliminary data.</text>
</comment>
<dbReference type="RefSeq" id="WP_235721713.1">
    <property type="nucleotide sequence ID" value="NZ_JAPKFM010000029.1"/>
</dbReference>
<protein>
    <submittedName>
        <fullName evidence="1">Uncharacterized protein</fullName>
    </submittedName>
</protein>
<evidence type="ECO:0000313" key="1">
    <source>
        <dbReference type="EMBL" id="MCX2966600.1"/>
    </source>
</evidence>
<sequence>MNTLAMASALALVAVATVTTGAVGALIGIVSRADAHPAPVRVPRQPPDVVPHR</sequence>
<dbReference type="AlphaFoldDB" id="A0A9X3I709"/>